<accession>A0ABR9ZIS8</accession>
<sequence>MAFEKGSRTFGNGIVALEMELTSGTWYTLWAPNWQVGGEQWQAFLGDKDHLFVFKSPAEVLAFIESTPKHDLSDHPKWQNFLKDKATNVVPKSDGKVSFVELPAKLADRPGYESTLAVTRSFDLLQSFGSVLNISSINSWFKSYSILQNTRRGADHYASQNGMEEWSGVGRTVLDKWATMTDDIEPFLKHPDLDEADVEDAQKRIDAAREARQAKLATMQEKKETASEDADPYDSTIWASTGIDPIRITMNNQYVYTLRCYVDSKPVFLGRHGEINTFPNPRSLVRWLIDAPKHDLDELATWGDILTAANAGELEVEVHPTNEYSFNGLREDISKDLNAVDTDQLSRAYELLADAADWAEDDAVNKVLLAYPRLQNYLAFQMGTPSEITPSAPFDEEVKGWRVLEEGLTKRFTKF</sequence>
<evidence type="ECO:0000313" key="1">
    <source>
        <dbReference type="EMBL" id="MBF4552986.1"/>
    </source>
</evidence>
<proteinExistence type="predicted"/>
<name>A0ABR9ZIS8_9CORY</name>
<dbReference type="Proteomes" id="UP000635902">
    <property type="component" value="Unassembled WGS sequence"/>
</dbReference>
<evidence type="ECO:0000313" key="2">
    <source>
        <dbReference type="Proteomes" id="UP000635902"/>
    </source>
</evidence>
<reference evidence="1 2" key="1">
    <citation type="submission" date="2020-10" db="EMBL/GenBank/DDBJ databases">
        <title>Novel species in genus Corynebacterium.</title>
        <authorList>
            <person name="Zhang G."/>
        </authorList>
    </citation>
    <scope>NUCLEOTIDE SEQUENCE [LARGE SCALE GENOMIC DNA]</scope>
    <source>
        <strain evidence="1 2">DSM 45110</strain>
    </source>
</reference>
<gene>
    <name evidence="1" type="ORF">IRY30_02670</name>
</gene>
<dbReference type="EMBL" id="JADKMY010000001">
    <property type="protein sequence ID" value="MBF4552986.1"/>
    <property type="molecule type" value="Genomic_DNA"/>
</dbReference>
<protein>
    <submittedName>
        <fullName evidence="1">Uncharacterized protein</fullName>
    </submittedName>
</protein>
<dbReference type="RefSeq" id="WP_194555845.1">
    <property type="nucleotide sequence ID" value="NZ_JADKMY010000001.1"/>
</dbReference>
<organism evidence="1 2">
    <name type="scientific">Corynebacterium suicordis DSM 45110</name>
    <dbReference type="NCBI Taxonomy" id="1121369"/>
    <lineage>
        <taxon>Bacteria</taxon>
        <taxon>Bacillati</taxon>
        <taxon>Actinomycetota</taxon>
        <taxon>Actinomycetes</taxon>
        <taxon>Mycobacteriales</taxon>
        <taxon>Corynebacteriaceae</taxon>
        <taxon>Corynebacterium</taxon>
    </lineage>
</organism>
<keyword evidence="2" id="KW-1185">Reference proteome</keyword>
<comment type="caution">
    <text evidence="1">The sequence shown here is derived from an EMBL/GenBank/DDBJ whole genome shotgun (WGS) entry which is preliminary data.</text>
</comment>